<dbReference type="Proteomes" id="UP000021210">
    <property type="component" value="Unassembled WGS sequence"/>
</dbReference>
<gene>
    <name evidence="2" type="ORF">I542_0110</name>
</gene>
<evidence type="ECO:0000313" key="2">
    <source>
        <dbReference type="EMBL" id="EUA59986.1"/>
    </source>
</evidence>
<feature type="region of interest" description="Disordered" evidence="1">
    <location>
        <begin position="1"/>
        <end position="39"/>
    </location>
</feature>
<dbReference type="AlphaFoldDB" id="A0A829QCQ3"/>
<accession>A0A829QCQ3</accession>
<comment type="caution">
    <text evidence="2">The sequence shown here is derived from an EMBL/GenBank/DDBJ whole genome shotgun (WGS) entry which is preliminary data.</text>
</comment>
<evidence type="ECO:0000313" key="3">
    <source>
        <dbReference type="Proteomes" id="UP000021210"/>
    </source>
</evidence>
<sequence length="79" mass="8795">MDTQAGGIKKGVAMAIDRDIDKDQDEEQETAPAAASKTTRPGWWVRQYTFTGTAVGLVFLWLSMTPSLLPRAARCSRHW</sequence>
<name>A0A829QCQ3_9MYCO</name>
<reference evidence="2 3" key="1">
    <citation type="submission" date="2013-12" db="EMBL/GenBank/DDBJ databases">
        <authorList>
            <person name="Zelazny A."/>
            <person name="Olivier K."/>
            <person name="Holland S."/>
            <person name="Lenaerts A."/>
            <person name="Ordway D."/>
            <person name="DeGroote M.A."/>
            <person name="Parker T."/>
            <person name="Sizemore C."/>
            <person name="Tallon L.J."/>
            <person name="Sadzewicz L.K."/>
            <person name="Sengamalay N."/>
            <person name="Fraser C.M."/>
            <person name="Hine E."/>
            <person name="Shefchek K.A."/>
            <person name="Das S.P."/>
            <person name="Tettelin H."/>
        </authorList>
    </citation>
    <scope>NUCLEOTIDE SEQUENCE [LARGE SCALE GENOMIC DNA]</scope>
    <source>
        <strain evidence="2 3">1948</strain>
    </source>
</reference>
<organism evidence="2 3">
    <name type="scientific">Mycobacteroides abscessus 1948</name>
    <dbReference type="NCBI Taxonomy" id="1299323"/>
    <lineage>
        <taxon>Bacteria</taxon>
        <taxon>Bacillati</taxon>
        <taxon>Actinomycetota</taxon>
        <taxon>Actinomycetes</taxon>
        <taxon>Mycobacteriales</taxon>
        <taxon>Mycobacteriaceae</taxon>
        <taxon>Mycobacteroides</taxon>
        <taxon>Mycobacteroides abscessus</taxon>
    </lineage>
</organism>
<protein>
    <submittedName>
        <fullName evidence="2">Uncharacterized protein</fullName>
    </submittedName>
</protein>
<proteinExistence type="predicted"/>
<evidence type="ECO:0000256" key="1">
    <source>
        <dbReference type="SAM" id="MobiDB-lite"/>
    </source>
</evidence>
<dbReference type="EMBL" id="JAOH01000002">
    <property type="protein sequence ID" value="EUA59986.1"/>
    <property type="molecule type" value="Genomic_DNA"/>
</dbReference>